<dbReference type="GO" id="GO:0051536">
    <property type="term" value="F:iron-sulfur cluster binding"/>
    <property type="evidence" value="ECO:0007669"/>
    <property type="project" value="UniProtKB-KW"/>
</dbReference>
<keyword evidence="3" id="KW-0411">Iron-sulfur</keyword>
<evidence type="ECO:0000259" key="4">
    <source>
        <dbReference type="PROSITE" id="PS51379"/>
    </source>
</evidence>
<dbReference type="Pfam" id="PF13484">
    <property type="entry name" value="Fer4_16"/>
    <property type="match status" value="1"/>
</dbReference>
<dbReference type="PROSITE" id="PS00198">
    <property type="entry name" value="4FE4S_FER_1"/>
    <property type="match status" value="1"/>
</dbReference>
<comment type="caution">
    <text evidence="5">The sequence shown here is derived from an EMBL/GenBank/DDBJ whole genome shotgun (WGS) entry which is preliminary data.</text>
</comment>
<keyword evidence="2" id="KW-0408">Iron</keyword>
<dbReference type="Gene3D" id="3.30.70.20">
    <property type="match status" value="1"/>
</dbReference>
<dbReference type="PANTHER" id="PTHR42827:SF1">
    <property type="entry name" value="IRON-SULFUR CLUSTER-BINDING PROTEIN"/>
    <property type="match status" value="1"/>
</dbReference>
<proteinExistence type="predicted"/>
<dbReference type="OrthoDB" id="9815745at2"/>
<sequence length="228" mass="24963">MKITAVELENYIQDLGATFVGFSDVSSAVGPQLEKYPYAITVGIRLSSSIIDEIDNKPTFTYFSHYRSVNFFIDQLTLKIMLFLQEKGYNAYTVPASQSIPDAVVPYSGVFPHKTGAVLAGLGWIGKNGLFIHRDYGPAVRLGTVLTDLELKSPNDVMESQCGECSKCVKACPAYALTGSQWRIGMDRSAVIDARACSTYMNSNFKHIGRGSVCGICINVCPYRKAAK</sequence>
<name>A0A0L6JRH9_9FIRM</name>
<dbReference type="PANTHER" id="PTHR42827">
    <property type="entry name" value="IRON-SULFUR CLUSTER-BINDING PROTEIN-RELATED"/>
    <property type="match status" value="1"/>
</dbReference>
<dbReference type="InterPro" id="IPR017900">
    <property type="entry name" value="4Fe4S_Fe_S_CS"/>
</dbReference>
<dbReference type="EMBL" id="LGTC01000001">
    <property type="protein sequence ID" value="KNY28446.1"/>
    <property type="molecule type" value="Genomic_DNA"/>
</dbReference>
<protein>
    <recommendedName>
        <fullName evidence="4">4Fe-4S ferredoxin-type domain-containing protein</fullName>
    </recommendedName>
</protein>
<evidence type="ECO:0000256" key="1">
    <source>
        <dbReference type="ARBA" id="ARBA00022723"/>
    </source>
</evidence>
<dbReference type="eggNOG" id="COG1600">
    <property type="taxonomic scope" value="Bacteria"/>
</dbReference>
<dbReference type="SUPFAM" id="SSF46548">
    <property type="entry name" value="alpha-helical ferredoxin"/>
    <property type="match status" value="1"/>
</dbReference>
<feature type="domain" description="4Fe-4S ferredoxin-type" evidence="4">
    <location>
        <begin position="152"/>
        <end position="182"/>
    </location>
</feature>
<dbReference type="PROSITE" id="PS51379">
    <property type="entry name" value="4FE4S_FER_2"/>
    <property type="match status" value="1"/>
</dbReference>
<dbReference type="Proteomes" id="UP000036923">
    <property type="component" value="Unassembled WGS sequence"/>
</dbReference>
<evidence type="ECO:0000313" key="6">
    <source>
        <dbReference type="Proteomes" id="UP000036923"/>
    </source>
</evidence>
<evidence type="ECO:0000256" key="3">
    <source>
        <dbReference type="ARBA" id="ARBA00023014"/>
    </source>
</evidence>
<gene>
    <name evidence="5" type="ORF">Bccel_3720</name>
</gene>
<dbReference type="AlphaFoldDB" id="A0A0L6JRH9"/>
<dbReference type="InterPro" id="IPR017896">
    <property type="entry name" value="4Fe4S_Fe-S-bd"/>
</dbReference>
<reference evidence="6" key="1">
    <citation type="submission" date="2015-07" db="EMBL/GenBank/DDBJ databases">
        <title>Near-Complete Genome Sequence of the Cellulolytic Bacterium Bacteroides (Pseudobacteroides) cellulosolvens ATCC 35603.</title>
        <authorList>
            <person name="Dassa B."/>
            <person name="Utturkar S.M."/>
            <person name="Klingeman D.M."/>
            <person name="Hurt R.A."/>
            <person name="Keller M."/>
            <person name="Xu J."/>
            <person name="Reddy Y.H.K."/>
            <person name="Borovok I."/>
            <person name="Grinberg I.R."/>
            <person name="Lamed R."/>
            <person name="Zhivin O."/>
            <person name="Bayer E.A."/>
            <person name="Brown S.D."/>
        </authorList>
    </citation>
    <scope>NUCLEOTIDE SEQUENCE [LARGE SCALE GENOMIC DNA]</scope>
    <source>
        <strain evidence="6">DSM 2933</strain>
    </source>
</reference>
<evidence type="ECO:0000313" key="5">
    <source>
        <dbReference type="EMBL" id="KNY28446.1"/>
    </source>
</evidence>
<dbReference type="GO" id="GO:0046872">
    <property type="term" value="F:metal ion binding"/>
    <property type="evidence" value="ECO:0007669"/>
    <property type="project" value="UniProtKB-KW"/>
</dbReference>
<dbReference type="PATRIC" id="fig|398512.5.peg.3896"/>
<dbReference type="STRING" id="398512.Bccel_3720"/>
<keyword evidence="1" id="KW-0479">Metal-binding</keyword>
<accession>A0A0L6JRH9</accession>
<evidence type="ECO:0000256" key="2">
    <source>
        <dbReference type="ARBA" id="ARBA00023004"/>
    </source>
</evidence>
<keyword evidence="6" id="KW-1185">Reference proteome</keyword>
<organism evidence="5 6">
    <name type="scientific">Pseudobacteroides cellulosolvens ATCC 35603 = DSM 2933</name>
    <dbReference type="NCBI Taxonomy" id="398512"/>
    <lineage>
        <taxon>Bacteria</taxon>
        <taxon>Bacillati</taxon>
        <taxon>Bacillota</taxon>
        <taxon>Clostridia</taxon>
        <taxon>Eubacteriales</taxon>
        <taxon>Oscillospiraceae</taxon>
        <taxon>Pseudobacteroides</taxon>
    </lineage>
</organism>
<dbReference type="RefSeq" id="WP_036938814.1">
    <property type="nucleotide sequence ID" value="NZ_JQKC01000007.1"/>
</dbReference>